<feature type="region of interest" description="Disordered" evidence="5">
    <location>
        <begin position="67"/>
        <end position="88"/>
    </location>
</feature>
<reference evidence="7" key="3">
    <citation type="submission" date="2017-05" db="EMBL/GenBank/DDBJ databases">
        <authorList>
            <person name="Munson-Mcgee J.H."/>
        </authorList>
    </citation>
    <scope>NUCLEOTIDE SEQUENCE</scope>
    <source>
        <strain evidence="7">SCGC AB-777_F03</strain>
    </source>
</reference>
<reference evidence="8" key="1">
    <citation type="journal article" date="2015" name="Appl. Environ. Microbiol.">
        <title>Nanoarchaeota, Their Sulfolobales Host, and Nanoarchaeota Virus Distribution across Yellowstone National Park Hot Springs.</title>
        <authorList>
            <person name="Munson-McGee J.H."/>
            <person name="Field E.K."/>
            <person name="Bateson M."/>
            <person name="Rooney C."/>
            <person name="Stepanauskas R."/>
            <person name="Young M.J."/>
        </authorList>
    </citation>
    <scope>NUCLEOTIDE SEQUENCE [LARGE SCALE GENOMIC DNA]</scope>
    <source>
        <strain evidence="8">SCGC AB-777_F03</strain>
    </source>
</reference>
<dbReference type="FunFam" id="1.10.1650.10:FF:000001">
    <property type="entry name" value="Ribosomal protein L19"/>
    <property type="match status" value="1"/>
</dbReference>
<dbReference type="InterPro" id="IPR035970">
    <property type="entry name" value="60S_ribosomal_eL19_sf"/>
</dbReference>
<keyword evidence="2 4" id="KW-0689">Ribosomal protein</keyword>
<dbReference type="HAMAP" id="MF_01475">
    <property type="entry name" value="Ribosomal_eL19"/>
    <property type="match status" value="1"/>
</dbReference>
<evidence type="ECO:0000256" key="4">
    <source>
        <dbReference type="HAMAP-Rule" id="MF_01475"/>
    </source>
</evidence>
<evidence type="ECO:0000256" key="5">
    <source>
        <dbReference type="SAM" id="MobiDB-lite"/>
    </source>
</evidence>
<dbReference type="PANTHER" id="PTHR10722">
    <property type="entry name" value="60S RIBOSOMAL PROTEIN L19"/>
    <property type="match status" value="1"/>
</dbReference>
<organism evidence="8">
    <name type="scientific">Nanobsidianus stetteri</name>
    <dbReference type="NCBI Taxonomy" id="1294122"/>
    <lineage>
        <taxon>Archaea</taxon>
        <taxon>Nanobdellota</taxon>
        <taxon>Candidatus Nanoarchaeia</taxon>
        <taxon>Nanoarchaeales</taxon>
        <taxon>Nanopusillaceae</taxon>
        <taxon>Candidatus Nanobsidianus</taxon>
    </lineage>
</organism>
<sequence length="156" mass="18286">MDLSLQKKLASEILGVGKDRIWIDPNKIQDVSKALSRSDVLDLIDKGIIRVKQVRGQSRTWANYIKEQKKKGRRRGSGSRKGGRKARLDKKESWIKRIRAIRNLLRELKEKSIIDKKLYRDLYKRAKSNEFKSKRAILIYLKDLGILKNEKEVLNK</sequence>
<dbReference type="GO" id="GO:0006412">
    <property type="term" value="P:translation"/>
    <property type="evidence" value="ECO:0007669"/>
    <property type="project" value="UniProtKB-UniRule"/>
</dbReference>
<dbReference type="Gene3D" id="1.10.1650.10">
    <property type="match status" value="1"/>
</dbReference>
<evidence type="ECO:0000256" key="1">
    <source>
        <dbReference type="ARBA" id="ARBA00011082"/>
    </source>
</evidence>
<dbReference type="Pfam" id="PF01280">
    <property type="entry name" value="Ribosomal_L19e"/>
    <property type="match status" value="1"/>
</dbReference>
<dbReference type="InterPro" id="IPR039547">
    <property type="entry name" value="Ribosomal_eL19"/>
</dbReference>
<comment type="subunit">
    <text evidence="4">Part of the 50S ribosomal subunit.</text>
</comment>
<keyword evidence="3 4" id="KW-0687">Ribonucleoprotein</keyword>
<dbReference type="Proteomes" id="UP000245509">
    <property type="component" value="Unassembled WGS sequence"/>
</dbReference>
<dbReference type="GO" id="GO:0022625">
    <property type="term" value="C:cytosolic large ribosomal subunit"/>
    <property type="evidence" value="ECO:0007669"/>
    <property type="project" value="InterPro"/>
</dbReference>
<name>A0A2T9WLK6_NANST</name>
<dbReference type="RefSeq" id="WP_228615301.1">
    <property type="nucleotide sequence ID" value="NZ_QEFP02000007.1"/>
</dbReference>
<proteinExistence type="inferred from homology"/>
<dbReference type="NCBIfam" id="NF006343">
    <property type="entry name" value="PRK08570.1"/>
    <property type="match status" value="1"/>
</dbReference>
<dbReference type="SMART" id="SM01416">
    <property type="entry name" value="Ribosomal_L19e"/>
    <property type="match status" value="1"/>
</dbReference>
<comment type="function">
    <text evidence="4">Binds to the 23S rRNA.</text>
</comment>
<gene>
    <name evidence="4" type="primary">rpl19e</name>
    <name evidence="7" type="ORF">DDW03_001505</name>
    <name evidence="8" type="ORF">DDW03_01275</name>
</gene>
<protein>
    <recommendedName>
        <fullName evidence="4">Large ribosomal subunit protein eL19</fullName>
    </recommendedName>
</protein>
<keyword evidence="4" id="KW-0694">RNA-binding</keyword>
<dbReference type="EMBL" id="QEFP02000007">
    <property type="protein sequence ID" value="MCC5447073.1"/>
    <property type="molecule type" value="Genomic_DNA"/>
</dbReference>
<dbReference type="InterPro" id="IPR057260">
    <property type="entry name" value="Ribosomal_L19e_C"/>
</dbReference>
<dbReference type="EMBL" id="QEFP01000004">
    <property type="protein sequence ID" value="PVU68710.1"/>
    <property type="molecule type" value="Genomic_DNA"/>
</dbReference>
<dbReference type="Gene3D" id="1.10.1200.240">
    <property type="match status" value="1"/>
</dbReference>
<comment type="caution">
    <text evidence="8">The sequence shown here is derived from an EMBL/GenBank/DDBJ whole genome shotgun (WGS) entry which is preliminary data.</text>
</comment>
<evidence type="ECO:0000256" key="3">
    <source>
        <dbReference type="ARBA" id="ARBA00023274"/>
    </source>
</evidence>
<dbReference type="CDD" id="cd00481">
    <property type="entry name" value="Ribosomal_L19e"/>
    <property type="match status" value="1"/>
</dbReference>
<dbReference type="InterPro" id="IPR057259">
    <property type="entry name" value="Ribosomal_L19e"/>
</dbReference>
<evidence type="ECO:0000259" key="6">
    <source>
        <dbReference type="SMART" id="SM01416"/>
    </source>
</evidence>
<dbReference type="GO" id="GO:0003735">
    <property type="term" value="F:structural constituent of ribosome"/>
    <property type="evidence" value="ECO:0007669"/>
    <property type="project" value="InterPro"/>
</dbReference>
<evidence type="ECO:0000256" key="2">
    <source>
        <dbReference type="ARBA" id="ARBA00022980"/>
    </source>
</evidence>
<feature type="compositionally biased region" description="Basic residues" evidence="5">
    <location>
        <begin position="68"/>
        <end position="88"/>
    </location>
</feature>
<evidence type="ECO:0000313" key="7">
    <source>
        <dbReference type="EMBL" id="MCC5447073.1"/>
    </source>
</evidence>
<accession>A0A2T9WLK6</accession>
<dbReference type="AlphaFoldDB" id="A0A2T9WLK6"/>
<dbReference type="Pfam" id="PF25476">
    <property type="entry name" value="Ribosomal_L19e_C"/>
    <property type="match status" value="1"/>
</dbReference>
<dbReference type="InterPro" id="IPR015972">
    <property type="entry name" value="Ribosomal_eL19_dom1"/>
</dbReference>
<reference evidence="8" key="2">
    <citation type="submission" date="2017-05" db="EMBL/GenBank/DDBJ databases">
        <authorList>
            <person name="Song R."/>
            <person name="Chenine A.L."/>
            <person name="Ruprecht R.M."/>
        </authorList>
    </citation>
    <scope>NUCLEOTIDE SEQUENCE</scope>
    <source>
        <strain evidence="8">SCGC AB-777_F03</strain>
    </source>
</reference>
<comment type="similarity">
    <text evidence="1 4">Belongs to the eukaryotic ribosomal protein eL19 family.</text>
</comment>
<dbReference type="SUPFAM" id="SSF48140">
    <property type="entry name" value="Ribosomal protein L19 (L19e)"/>
    <property type="match status" value="1"/>
</dbReference>
<dbReference type="InterPro" id="IPR000196">
    <property type="entry name" value="Ribosomal_eL19_dom"/>
</dbReference>
<keyword evidence="4" id="KW-0699">rRNA-binding</keyword>
<feature type="domain" description="Large ribosomal subunit protein eL19" evidence="6">
    <location>
        <begin position="2"/>
        <end position="145"/>
    </location>
</feature>
<dbReference type="GO" id="GO:0070180">
    <property type="term" value="F:large ribosomal subunit rRNA binding"/>
    <property type="evidence" value="ECO:0007669"/>
    <property type="project" value="UniProtKB-UniRule"/>
</dbReference>
<evidence type="ECO:0000313" key="8">
    <source>
        <dbReference type="EMBL" id="PVU68710.1"/>
    </source>
</evidence>
<reference evidence="7" key="4">
    <citation type="submission" date="2021-11" db="EMBL/GenBank/DDBJ databases">
        <authorList>
            <person name="Munson-Mcgee J."/>
            <person name="Field E."/>
            <person name="Bateson M."/>
            <person name="Rooney C."/>
            <person name="Stepanauskas R."/>
            <person name="Young M."/>
        </authorList>
    </citation>
    <scope>NUCLEOTIDE SEQUENCE</scope>
    <source>
        <strain evidence="7">SCGC AB-777_F03</strain>
    </source>
</reference>